<organism evidence="3 4">
    <name type="scientific">Massilia yuzhufengensis</name>
    <dbReference type="NCBI Taxonomy" id="1164594"/>
    <lineage>
        <taxon>Bacteria</taxon>
        <taxon>Pseudomonadati</taxon>
        <taxon>Pseudomonadota</taxon>
        <taxon>Betaproteobacteria</taxon>
        <taxon>Burkholderiales</taxon>
        <taxon>Oxalobacteraceae</taxon>
        <taxon>Telluria group</taxon>
        <taxon>Massilia</taxon>
    </lineage>
</organism>
<dbReference type="InterPro" id="IPR005183">
    <property type="entry name" value="DUF305_CopM-like"/>
</dbReference>
<dbReference type="Pfam" id="PF03713">
    <property type="entry name" value="DUF305"/>
    <property type="match status" value="1"/>
</dbReference>
<evidence type="ECO:0000259" key="2">
    <source>
        <dbReference type="Pfam" id="PF03713"/>
    </source>
</evidence>
<keyword evidence="1" id="KW-0732">Signal</keyword>
<evidence type="ECO:0000256" key="1">
    <source>
        <dbReference type="SAM" id="SignalP"/>
    </source>
</evidence>
<dbReference type="Proteomes" id="UP000198639">
    <property type="component" value="Unassembled WGS sequence"/>
</dbReference>
<gene>
    <name evidence="3" type="ORF">SAMN05216204_11039</name>
</gene>
<dbReference type="RefSeq" id="WP_229408778.1">
    <property type="nucleotide sequence ID" value="NZ_FOLD01000010.1"/>
</dbReference>
<feature type="signal peptide" evidence="1">
    <location>
        <begin position="1"/>
        <end position="27"/>
    </location>
</feature>
<feature type="chain" id="PRO_5011526433" description="DUF305 domain-containing protein" evidence="1">
    <location>
        <begin position="28"/>
        <end position="134"/>
    </location>
</feature>
<dbReference type="InterPro" id="IPR012347">
    <property type="entry name" value="Ferritin-like"/>
</dbReference>
<dbReference type="PANTHER" id="PTHR36933">
    <property type="entry name" value="SLL0788 PROTEIN"/>
    <property type="match status" value="1"/>
</dbReference>
<keyword evidence="4" id="KW-1185">Reference proteome</keyword>
<name>A0A1I1LXR2_9BURK</name>
<dbReference type="AlphaFoldDB" id="A0A1I1LXR2"/>
<evidence type="ECO:0000313" key="3">
    <source>
        <dbReference type="EMBL" id="SFC77676.1"/>
    </source>
</evidence>
<dbReference type="EMBL" id="FOLD01000010">
    <property type="protein sequence ID" value="SFC77676.1"/>
    <property type="molecule type" value="Genomic_DNA"/>
</dbReference>
<feature type="domain" description="DUF305" evidence="2">
    <location>
        <begin position="37"/>
        <end position="125"/>
    </location>
</feature>
<protein>
    <recommendedName>
        <fullName evidence="2">DUF305 domain-containing protein</fullName>
    </recommendedName>
</protein>
<proteinExistence type="predicted"/>
<reference evidence="4" key="1">
    <citation type="submission" date="2016-10" db="EMBL/GenBank/DDBJ databases">
        <authorList>
            <person name="Varghese N."/>
            <person name="Submissions S."/>
        </authorList>
    </citation>
    <scope>NUCLEOTIDE SEQUENCE [LARGE SCALE GENOMIC DNA]</scope>
    <source>
        <strain evidence="4">CGMCC 1.12041</strain>
    </source>
</reference>
<dbReference type="STRING" id="1164594.SAMN05216204_11039"/>
<evidence type="ECO:0000313" key="4">
    <source>
        <dbReference type="Proteomes" id="UP000198639"/>
    </source>
</evidence>
<sequence length="134" mass="14825">MKKVQTRITLMAGAFALVSAVSLNAFAQSGQHAQHGAPSGQAGQHHDMPGHEMMQSMEAMHQKMSSMQMTGDHDHDFAMMMRSHHQAGIDMAKAQLKNGKDPQMQAMAKKVISDQTKEIKKLDQWMAKHKATSK</sequence>
<accession>A0A1I1LXR2</accession>
<dbReference type="PANTHER" id="PTHR36933:SF1">
    <property type="entry name" value="SLL0788 PROTEIN"/>
    <property type="match status" value="1"/>
</dbReference>
<dbReference type="Gene3D" id="1.20.1260.10">
    <property type="match status" value="1"/>
</dbReference>